<evidence type="ECO:0000313" key="3">
    <source>
        <dbReference type="EnsemblPlants" id="KQL14534"/>
    </source>
</evidence>
<dbReference type="eggNOG" id="ENOG502SC5F">
    <property type="taxonomic scope" value="Eukaryota"/>
</dbReference>
<feature type="region of interest" description="Disordered" evidence="1">
    <location>
        <begin position="143"/>
        <end position="166"/>
    </location>
</feature>
<sequence>MEIYCTDSVFAVSSLCGSGSDPEEVDLCIGGPYWCSFSSLARRANHRCYCCTIALLVPFPAVGAAHRPYIRVLCCTRKERNRIHIIYLLKATMPKVRSIFTVLIVMLLLVSASSGQTAVTEGNHEDTLEVAERHGRRVLTDIQDYDYGGSNPKHDPRRKPGNGHSR</sequence>
<keyword evidence="2" id="KW-0472">Membrane</keyword>
<evidence type="ECO:0000313" key="4">
    <source>
        <dbReference type="Proteomes" id="UP000004995"/>
    </source>
</evidence>
<dbReference type="STRING" id="4555.K3ZAA5"/>
<accession>K3ZAA5</accession>
<keyword evidence="4" id="KW-1185">Reference proteome</keyword>
<feature type="compositionally biased region" description="Basic residues" evidence="1">
    <location>
        <begin position="155"/>
        <end position="166"/>
    </location>
</feature>
<dbReference type="PANTHER" id="PTHR34467:SF1">
    <property type="entry name" value="OS05G0542300 PROTEIN"/>
    <property type="match status" value="1"/>
</dbReference>
<dbReference type="InParanoid" id="K3ZAA5"/>
<keyword evidence="2" id="KW-1133">Transmembrane helix</keyword>
<reference evidence="4" key="1">
    <citation type="journal article" date="2012" name="Nat. Biotechnol.">
        <title>Reference genome sequence of the model plant Setaria.</title>
        <authorList>
            <person name="Bennetzen J.L."/>
            <person name="Schmutz J."/>
            <person name="Wang H."/>
            <person name="Percifield R."/>
            <person name="Hawkins J."/>
            <person name="Pontaroli A.C."/>
            <person name="Estep M."/>
            <person name="Feng L."/>
            <person name="Vaughn J.N."/>
            <person name="Grimwood J."/>
            <person name="Jenkins J."/>
            <person name="Barry K."/>
            <person name="Lindquist E."/>
            <person name="Hellsten U."/>
            <person name="Deshpande S."/>
            <person name="Wang X."/>
            <person name="Wu X."/>
            <person name="Mitros T."/>
            <person name="Triplett J."/>
            <person name="Yang X."/>
            <person name="Ye C.Y."/>
            <person name="Mauro-Herrera M."/>
            <person name="Wang L."/>
            <person name="Li P."/>
            <person name="Sharma M."/>
            <person name="Sharma R."/>
            <person name="Ronald P.C."/>
            <person name="Panaud O."/>
            <person name="Kellogg E.A."/>
            <person name="Brutnell T.P."/>
            <person name="Doust A.N."/>
            <person name="Tuskan G.A."/>
            <person name="Rokhsar D."/>
            <person name="Devos K.M."/>
        </authorList>
    </citation>
    <scope>NUCLEOTIDE SEQUENCE [LARGE SCALE GENOMIC DNA]</scope>
    <source>
        <strain evidence="4">cv. Yugu1</strain>
    </source>
</reference>
<proteinExistence type="predicted"/>
<dbReference type="Proteomes" id="UP000004995">
    <property type="component" value="Unassembled WGS sequence"/>
</dbReference>
<dbReference type="EnsemblPlants" id="KQL14534">
    <property type="protein sequence ID" value="KQL14534"/>
    <property type="gene ID" value="SETIT_023476mg"/>
</dbReference>
<protein>
    <submittedName>
        <fullName evidence="3">Uncharacterized protein</fullName>
    </submittedName>
</protein>
<keyword evidence="2" id="KW-0812">Transmembrane</keyword>
<dbReference type="Gramene" id="KQL14534">
    <property type="protein sequence ID" value="KQL14534"/>
    <property type="gene ID" value="SETIT_023476mg"/>
</dbReference>
<evidence type="ECO:0000256" key="1">
    <source>
        <dbReference type="SAM" id="MobiDB-lite"/>
    </source>
</evidence>
<dbReference type="EMBL" id="AGNK02001582">
    <property type="status" value="NOT_ANNOTATED_CDS"/>
    <property type="molecule type" value="Genomic_DNA"/>
</dbReference>
<dbReference type="AlphaFoldDB" id="K3ZAA5"/>
<name>K3ZAA5_SETIT</name>
<dbReference type="PANTHER" id="PTHR34467">
    <property type="entry name" value="TRANSMEMBRANE PROTEIN"/>
    <property type="match status" value="1"/>
</dbReference>
<reference evidence="3" key="2">
    <citation type="submission" date="2018-08" db="UniProtKB">
        <authorList>
            <consortium name="EnsemblPlants"/>
        </authorList>
    </citation>
    <scope>IDENTIFICATION</scope>
    <source>
        <strain evidence="3">Yugu1</strain>
    </source>
</reference>
<evidence type="ECO:0000256" key="2">
    <source>
        <dbReference type="SAM" id="Phobius"/>
    </source>
</evidence>
<dbReference type="HOGENOM" id="CLU_1605538_0_0_1"/>
<organism evidence="3 4">
    <name type="scientific">Setaria italica</name>
    <name type="common">Foxtail millet</name>
    <name type="synonym">Panicum italicum</name>
    <dbReference type="NCBI Taxonomy" id="4555"/>
    <lineage>
        <taxon>Eukaryota</taxon>
        <taxon>Viridiplantae</taxon>
        <taxon>Streptophyta</taxon>
        <taxon>Embryophyta</taxon>
        <taxon>Tracheophyta</taxon>
        <taxon>Spermatophyta</taxon>
        <taxon>Magnoliopsida</taxon>
        <taxon>Liliopsida</taxon>
        <taxon>Poales</taxon>
        <taxon>Poaceae</taxon>
        <taxon>PACMAD clade</taxon>
        <taxon>Panicoideae</taxon>
        <taxon>Panicodae</taxon>
        <taxon>Paniceae</taxon>
        <taxon>Cenchrinae</taxon>
        <taxon>Setaria</taxon>
    </lineage>
</organism>
<feature type="transmembrane region" description="Helical" evidence="2">
    <location>
        <begin position="99"/>
        <end position="119"/>
    </location>
</feature>